<reference evidence="3 4" key="1">
    <citation type="journal article" date="2016" name="Nat. Commun.">
        <title>Extremotolerant tardigrade genome and improved radiotolerance of human cultured cells by tardigrade-unique protein.</title>
        <authorList>
            <person name="Hashimoto T."/>
            <person name="Horikawa D.D."/>
            <person name="Saito Y."/>
            <person name="Kuwahara H."/>
            <person name="Kozuka-Hata H."/>
            <person name="Shin-I T."/>
            <person name="Minakuchi Y."/>
            <person name="Ohishi K."/>
            <person name="Motoyama A."/>
            <person name="Aizu T."/>
            <person name="Enomoto A."/>
            <person name="Kondo K."/>
            <person name="Tanaka S."/>
            <person name="Hara Y."/>
            <person name="Koshikawa S."/>
            <person name="Sagara H."/>
            <person name="Miura T."/>
            <person name="Yokobori S."/>
            <person name="Miyagawa K."/>
            <person name="Suzuki Y."/>
            <person name="Kubo T."/>
            <person name="Oyama M."/>
            <person name="Kohara Y."/>
            <person name="Fujiyama A."/>
            <person name="Arakawa K."/>
            <person name="Katayama T."/>
            <person name="Toyoda A."/>
            <person name="Kunieda T."/>
        </authorList>
    </citation>
    <scope>NUCLEOTIDE SEQUENCE [LARGE SCALE GENOMIC DNA]</scope>
    <source>
        <strain evidence="3 4">YOKOZUNA-1</strain>
    </source>
</reference>
<comment type="caution">
    <text evidence="3">The sequence shown here is derived from an EMBL/GenBank/DDBJ whole genome shotgun (WGS) entry which is preliminary data.</text>
</comment>
<feature type="transmembrane region" description="Helical" evidence="2">
    <location>
        <begin position="304"/>
        <end position="323"/>
    </location>
</feature>
<sequence>MAPLAYMDDDEDEGGPHDDSGQNVLFTAPLLEGQKPTVVIITQPRPGKAIMPEEESTEHVFQHQQQEEEERKNRPEVSEILVGSSDLGDVAVVSEDGLATTSKEEDILQSDLELPTVMKQVSVNGSMLTPPELTKQMFRVSVSAGKKSGLQRLSPMKKHTLGIGFIVIHCLTVVFTGQLSKATYSKDFSAPFFLVYFRTAWRALIFPAFMVVKYIYRRMRAKDDKPVSFVKTFTDSVGVFGPQGLTIRSFFYPCGFLSGLWLILQFMHLFAVKFLNNSIVQALFCAETAFCYTLSVIFLKAPVYALKVLAVTVALGGVGLMAYSQSQGNNLRWEGVLICMIGAVLGSVYMVVLKKMLGKSEDVGQALLLATGMAVFVTLFLWPVVLILYYTGVEYWNADTFPWAIICASSALSFFSVSIFNLCLTLTSPLLMTLSKLLGIPVNYVIDWMIWEHQFDGYQVSGVILICYGFVFIALPERWITLKKWAKCFRKARSPSTSEVPPSKSTAGPV</sequence>
<accession>A0A1D1VK72</accession>
<organism evidence="3 4">
    <name type="scientific">Ramazzottius varieornatus</name>
    <name type="common">Water bear</name>
    <name type="synonym">Tardigrade</name>
    <dbReference type="NCBI Taxonomy" id="947166"/>
    <lineage>
        <taxon>Eukaryota</taxon>
        <taxon>Metazoa</taxon>
        <taxon>Ecdysozoa</taxon>
        <taxon>Tardigrada</taxon>
        <taxon>Eutardigrada</taxon>
        <taxon>Parachela</taxon>
        <taxon>Hypsibioidea</taxon>
        <taxon>Ramazzottiidae</taxon>
        <taxon>Ramazzottius</taxon>
    </lineage>
</organism>
<feature type="transmembrane region" description="Helical" evidence="2">
    <location>
        <begin position="401"/>
        <end position="423"/>
    </location>
</feature>
<feature type="transmembrane region" description="Helical" evidence="2">
    <location>
        <begin position="250"/>
        <end position="272"/>
    </location>
</feature>
<dbReference type="Proteomes" id="UP000186922">
    <property type="component" value="Unassembled WGS sequence"/>
</dbReference>
<feature type="compositionally biased region" description="Basic and acidic residues" evidence="1">
    <location>
        <begin position="57"/>
        <end position="76"/>
    </location>
</feature>
<evidence type="ECO:0000313" key="3">
    <source>
        <dbReference type="EMBL" id="GAV02010.1"/>
    </source>
</evidence>
<keyword evidence="4" id="KW-1185">Reference proteome</keyword>
<feature type="transmembrane region" description="Helical" evidence="2">
    <location>
        <begin position="278"/>
        <end position="299"/>
    </location>
</feature>
<protein>
    <recommendedName>
        <fullName evidence="5">EamA domain-containing protein</fullName>
    </recommendedName>
</protein>
<feature type="transmembrane region" description="Helical" evidence="2">
    <location>
        <begin position="430"/>
        <end position="451"/>
    </location>
</feature>
<dbReference type="EMBL" id="BDGG01000007">
    <property type="protein sequence ID" value="GAV02010.1"/>
    <property type="molecule type" value="Genomic_DNA"/>
</dbReference>
<dbReference type="PANTHER" id="PTHR19346">
    <property type="entry name" value="SUGAR PHOSPHATE TRANSPORTER DOMAIN-CONTAINING PROTEIN"/>
    <property type="match status" value="1"/>
</dbReference>
<keyword evidence="2" id="KW-0812">Transmembrane</keyword>
<keyword evidence="2" id="KW-0472">Membrane</keyword>
<feature type="transmembrane region" description="Helical" evidence="2">
    <location>
        <begin position="457"/>
        <end position="475"/>
    </location>
</feature>
<dbReference type="AlphaFoldDB" id="A0A1D1VK72"/>
<evidence type="ECO:0008006" key="5">
    <source>
        <dbReference type="Google" id="ProtNLM"/>
    </source>
</evidence>
<feature type="transmembrane region" description="Helical" evidence="2">
    <location>
        <begin position="335"/>
        <end position="354"/>
    </location>
</feature>
<name>A0A1D1VK72_RAMVA</name>
<proteinExistence type="predicted"/>
<feature type="region of interest" description="Disordered" evidence="1">
    <location>
        <begin position="1"/>
        <end position="24"/>
    </location>
</feature>
<feature type="transmembrane region" description="Helical" evidence="2">
    <location>
        <begin position="199"/>
        <end position="216"/>
    </location>
</feature>
<evidence type="ECO:0000256" key="1">
    <source>
        <dbReference type="SAM" id="MobiDB-lite"/>
    </source>
</evidence>
<evidence type="ECO:0000313" key="4">
    <source>
        <dbReference type="Proteomes" id="UP000186922"/>
    </source>
</evidence>
<feature type="transmembrane region" description="Helical" evidence="2">
    <location>
        <begin position="160"/>
        <end position="179"/>
    </location>
</feature>
<feature type="transmembrane region" description="Helical" evidence="2">
    <location>
        <begin position="366"/>
        <end position="389"/>
    </location>
</feature>
<gene>
    <name evidence="3" type="primary">RvY_12627-1</name>
    <name evidence="3" type="synonym">RvY_12627.1</name>
    <name evidence="3" type="ORF">RvY_12627</name>
</gene>
<dbReference type="OrthoDB" id="10062838at2759"/>
<keyword evidence="2" id="KW-1133">Transmembrane helix</keyword>
<dbReference type="InterPro" id="IPR026505">
    <property type="entry name" value="Solute_c_fam_35_mem_F3/F4"/>
</dbReference>
<evidence type="ECO:0000256" key="2">
    <source>
        <dbReference type="SAM" id="Phobius"/>
    </source>
</evidence>
<feature type="region of interest" description="Disordered" evidence="1">
    <location>
        <begin position="51"/>
        <end position="76"/>
    </location>
</feature>
<dbReference type="PANTHER" id="PTHR19346:SF4">
    <property type="entry name" value="SUGAR PHOSPHATE TRANSPORTER DOMAIN-CONTAINING PROTEIN"/>
    <property type="match status" value="1"/>
</dbReference>